<dbReference type="PANTHER" id="PTHR43434:SF1">
    <property type="entry name" value="PHOSPHOGLYCOLATE PHOSPHATASE"/>
    <property type="match status" value="1"/>
</dbReference>
<gene>
    <name evidence="1" type="ordered locus">Cyan10605_3524</name>
</gene>
<geneLocation type="plasmid" evidence="1 2">
    <name>pCYAN10605.01</name>
</geneLocation>
<keyword evidence="2" id="KW-1185">Reference proteome</keyword>
<organism evidence="1 2">
    <name type="scientific">Cyanobacterium aponinum (strain PCC 10605)</name>
    <dbReference type="NCBI Taxonomy" id="755178"/>
    <lineage>
        <taxon>Bacteria</taxon>
        <taxon>Bacillati</taxon>
        <taxon>Cyanobacteriota</taxon>
        <taxon>Cyanophyceae</taxon>
        <taxon>Oscillatoriophycideae</taxon>
        <taxon>Chroococcales</taxon>
        <taxon>Geminocystaceae</taxon>
        <taxon>Cyanobacterium</taxon>
    </lineage>
</organism>
<protein>
    <submittedName>
        <fullName evidence="1">Haloacid dehalogenase domain protein hydrolase</fullName>
    </submittedName>
</protein>
<evidence type="ECO:0000313" key="2">
    <source>
        <dbReference type="Proteomes" id="UP000010480"/>
    </source>
</evidence>
<dbReference type="eggNOG" id="COG0546">
    <property type="taxonomic scope" value="Bacteria"/>
</dbReference>
<dbReference type="EMBL" id="CP003948">
    <property type="protein sequence ID" value="AFZ55557.1"/>
    <property type="molecule type" value="Genomic_DNA"/>
</dbReference>
<dbReference type="AlphaFoldDB" id="K9ZA08"/>
<keyword evidence="1" id="KW-0378">Hydrolase</keyword>
<evidence type="ECO:0000313" key="1">
    <source>
        <dbReference type="EMBL" id="AFZ55557.1"/>
    </source>
</evidence>
<dbReference type="Gene3D" id="3.40.50.1000">
    <property type="entry name" value="HAD superfamily/HAD-like"/>
    <property type="match status" value="1"/>
</dbReference>
<dbReference type="GO" id="GO:0005829">
    <property type="term" value="C:cytosol"/>
    <property type="evidence" value="ECO:0007669"/>
    <property type="project" value="TreeGrafter"/>
</dbReference>
<dbReference type="HOGENOM" id="CLU_132565_0_0_3"/>
<proteinExistence type="predicted"/>
<dbReference type="KEGG" id="can:Cyan10605_3524"/>
<accession>K9ZA08</accession>
<dbReference type="InterPro" id="IPR036412">
    <property type="entry name" value="HAD-like_sf"/>
</dbReference>
<sequence>MSLDSILDKTFKFDFDQTLIDSRQAEIYRKNREWSKVYDLIPQLLPYNGINELLYNLKSNNLKIGIVTSSPKNYCLKVINYWGWQIDSIVAYHDTVYHKPHPESLYKAIQQLSGEANSVIYVGVQEDDIIASSQAGILSVYATWGLTKVNQNINADYIFTQVSQLSQFILDLI</sequence>
<dbReference type="GO" id="GO:0006281">
    <property type="term" value="P:DNA repair"/>
    <property type="evidence" value="ECO:0007669"/>
    <property type="project" value="TreeGrafter"/>
</dbReference>
<dbReference type="InterPro" id="IPR041492">
    <property type="entry name" value="HAD_2"/>
</dbReference>
<keyword evidence="1" id="KW-0614">Plasmid</keyword>
<dbReference type="Proteomes" id="UP000010480">
    <property type="component" value="Plasmid pCYAN10605.01"/>
</dbReference>
<dbReference type="RefSeq" id="WP_015221274.1">
    <property type="nucleotide sequence ID" value="NC_019777.1"/>
</dbReference>
<dbReference type="SUPFAM" id="SSF56784">
    <property type="entry name" value="HAD-like"/>
    <property type="match status" value="1"/>
</dbReference>
<dbReference type="Pfam" id="PF13419">
    <property type="entry name" value="HAD_2"/>
    <property type="match status" value="1"/>
</dbReference>
<name>K9ZA08_CYAAP</name>
<dbReference type="GO" id="GO:0008967">
    <property type="term" value="F:phosphoglycolate phosphatase activity"/>
    <property type="evidence" value="ECO:0007669"/>
    <property type="project" value="TreeGrafter"/>
</dbReference>
<dbReference type="InterPro" id="IPR023214">
    <property type="entry name" value="HAD_sf"/>
</dbReference>
<reference evidence="2" key="1">
    <citation type="journal article" date="2013" name="Proc. Natl. Acad. Sci. U.S.A.">
        <title>Improving the coverage of the cyanobacterial phylum using diversity-driven genome sequencing.</title>
        <authorList>
            <person name="Shih P.M."/>
            <person name="Wu D."/>
            <person name="Latifi A."/>
            <person name="Axen S.D."/>
            <person name="Fewer D.P."/>
            <person name="Talla E."/>
            <person name="Calteau A."/>
            <person name="Cai F."/>
            <person name="Tandeau de Marsac N."/>
            <person name="Rippka R."/>
            <person name="Herdman M."/>
            <person name="Sivonen K."/>
            <person name="Coursin T."/>
            <person name="Laurent T."/>
            <person name="Goodwin L."/>
            <person name="Nolan M."/>
            <person name="Davenport K.W."/>
            <person name="Han C.S."/>
            <person name="Rubin E.M."/>
            <person name="Eisen J.A."/>
            <person name="Woyke T."/>
            <person name="Gugger M."/>
            <person name="Kerfeld C.A."/>
        </authorList>
    </citation>
    <scope>NUCLEOTIDE SEQUENCE [LARGE SCALE GENOMIC DNA]</scope>
    <source>
        <strain evidence="2">PCC 10605</strain>
        <plasmid evidence="2">Plasmid pCYAN10605.01</plasmid>
    </source>
</reference>
<dbReference type="PANTHER" id="PTHR43434">
    <property type="entry name" value="PHOSPHOGLYCOLATE PHOSPHATASE"/>
    <property type="match status" value="1"/>
</dbReference>
<dbReference type="InterPro" id="IPR050155">
    <property type="entry name" value="HAD-like_hydrolase_sf"/>
</dbReference>